<name>A0A7G9R1N1_9MICO</name>
<accession>A0A7G9R1N1</accession>
<protein>
    <submittedName>
        <fullName evidence="2">Uncharacterized protein</fullName>
    </submittedName>
</protein>
<keyword evidence="1" id="KW-0472">Membrane</keyword>
<dbReference type="EMBL" id="CP060712">
    <property type="protein sequence ID" value="QNN49506.1"/>
    <property type="molecule type" value="Genomic_DNA"/>
</dbReference>
<evidence type="ECO:0000313" key="2">
    <source>
        <dbReference type="EMBL" id="QNN49506.1"/>
    </source>
</evidence>
<dbReference type="Proteomes" id="UP000515976">
    <property type="component" value="Chromosome"/>
</dbReference>
<dbReference type="KEGG" id="pei:H9L10_15225"/>
<keyword evidence="1" id="KW-1133">Transmembrane helix</keyword>
<evidence type="ECO:0000256" key="1">
    <source>
        <dbReference type="SAM" id="Phobius"/>
    </source>
</evidence>
<gene>
    <name evidence="2" type="ORF">H9L10_15225</name>
</gene>
<proteinExistence type="predicted"/>
<dbReference type="AlphaFoldDB" id="A0A7G9R1N1"/>
<sequence>MAPVCPARVARVAPVNRNRVWKLLGVAGAAGVVATGVLVARDERARRAYTPDEVRDRLRARLAEAEGPGEGLSPR</sequence>
<feature type="transmembrane region" description="Helical" evidence="1">
    <location>
        <begin position="20"/>
        <end position="40"/>
    </location>
</feature>
<evidence type="ECO:0000313" key="3">
    <source>
        <dbReference type="Proteomes" id="UP000515976"/>
    </source>
</evidence>
<reference evidence="2 3" key="1">
    <citation type="submission" date="2020-08" db="EMBL/GenBank/DDBJ databases">
        <title>Genome sequence of Phycicoccus endophyticus JCM 31784T.</title>
        <authorList>
            <person name="Hyun D.-W."/>
            <person name="Bae J.-W."/>
        </authorList>
    </citation>
    <scope>NUCLEOTIDE SEQUENCE [LARGE SCALE GENOMIC DNA]</scope>
    <source>
        <strain evidence="2 3">JCM 31784</strain>
    </source>
</reference>
<keyword evidence="1" id="KW-0812">Transmembrane</keyword>
<organism evidence="2 3">
    <name type="scientific">Phycicoccus endophyticus</name>
    <dbReference type="NCBI Taxonomy" id="1690220"/>
    <lineage>
        <taxon>Bacteria</taxon>
        <taxon>Bacillati</taxon>
        <taxon>Actinomycetota</taxon>
        <taxon>Actinomycetes</taxon>
        <taxon>Micrococcales</taxon>
        <taxon>Intrasporangiaceae</taxon>
        <taxon>Phycicoccus</taxon>
    </lineage>
</organism>
<keyword evidence="3" id="KW-1185">Reference proteome</keyword>